<keyword evidence="2" id="KW-1185">Reference proteome</keyword>
<gene>
    <name evidence="1" type="ORF">SAMN04488109_0308</name>
</gene>
<reference evidence="1 2" key="1">
    <citation type="submission" date="2016-11" db="EMBL/GenBank/DDBJ databases">
        <authorList>
            <person name="Jaros S."/>
            <person name="Januszkiewicz K."/>
            <person name="Wedrychowicz H."/>
        </authorList>
    </citation>
    <scope>NUCLEOTIDE SEQUENCE [LARGE SCALE GENOMIC DNA]</scope>
    <source>
        <strain evidence="1 2">DSM 24574</strain>
    </source>
</reference>
<organism evidence="1 2">
    <name type="scientific">Chryseolinea serpens</name>
    <dbReference type="NCBI Taxonomy" id="947013"/>
    <lineage>
        <taxon>Bacteria</taxon>
        <taxon>Pseudomonadati</taxon>
        <taxon>Bacteroidota</taxon>
        <taxon>Cytophagia</taxon>
        <taxon>Cytophagales</taxon>
        <taxon>Fulvivirgaceae</taxon>
        <taxon>Chryseolinea</taxon>
    </lineage>
</organism>
<dbReference type="EMBL" id="FQWQ01000001">
    <property type="protein sequence ID" value="SHG44572.1"/>
    <property type="molecule type" value="Genomic_DNA"/>
</dbReference>
<dbReference type="AlphaFoldDB" id="A0A1M5JVD2"/>
<evidence type="ECO:0000313" key="2">
    <source>
        <dbReference type="Proteomes" id="UP000184212"/>
    </source>
</evidence>
<protein>
    <submittedName>
        <fullName evidence="1">Uncharacterized protein</fullName>
    </submittedName>
</protein>
<sequence length="53" mass="6215">MACRSINTGVKNIRCSIKQFIKQCLKFFRLYTEFTKRLNPNTPTIHLTLSKNP</sequence>
<name>A0A1M5JVD2_9BACT</name>
<dbReference type="STRING" id="947013.SAMN04488109_0308"/>
<proteinExistence type="predicted"/>
<evidence type="ECO:0000313" key="1">
    <source>
        <dbReference type="EMBL" id="SHG44572.1"/>
    </source>
</evidence>
<dbReference type="Proteomes" id="UP000184212">
    <property type="component" value="Unassembled WGS sequence"/>
</dbReference>
<accession>A0A1M5JVD2</accession>